<dbReference type="InterPro" id="IPR013078">
    <property type="entry name" value="His_Pase_superF_clade-1"/>
</dbReference>
<reference evidence="1" key="1">
    <citation type="journal article" date="2022" name="Clin. Infect. Dis.">
        <title>Association between Clostridium innocuum and antibiotic-associated diarrhea in adults and children: A cross-sectional study and comparative genomics analysis.</title>
        <authorList>
            <person name="Cherny K.E."/>
            <person name="Muscat E.B."/>
            <person name="Balaji A."/>
            <person name="Mukherjee J."/>
            <person name="Ozer E.A."/>
            <person name="Angarone M.P."/>
            <person name="Hauser A.R."/>
            <person name="Sichel J.S."/>
            <person name="Amponsah E."/>
            <person name="Kociolek L.K."/>
        </authorList>
    </citation>
    <scope>NUCLEOTIDE SEQUENCE</scope>
    <source>
        <strain evidence="1">NU1-AC-029v</strain>
    </source>
</reference>
<evidence type="ECO:0000313" key="1">
    <source>
        <dbReference type="EMBL" id="MCR0234449.1"/>
    </source>
</evidence>
<evidence type="ECO:0000313" key="2">
    <source>
        <dbReference type="Proteomes" id="UP001203972"/>
    </source>
</evidence>
<dbReference type="Gene3D" id="3.40.50.1240">
    <property type="entry name" value="Phosphoglycerate mutase-like"/>
    <property type="match status" value="1"/>
</dbReference>
<dbReference type="AlphaFoldDB" id="A0AAP2URS9"/>
<protein>
    <submittedName>
        <fullName evidence="1">Histidine phosphatase family protein</fullName>
    </submittedName>
</protein>
<dbReference type="Proteomes" id="UP001203972">
    <property type="component" value="Unassembled WGS sequence"/>
</dbReference>
<proteinExistence type="predicted"/>
<dbReference type="InterPro" id="IPR029033">
    <property type="entry name" value="His_PPase_superfam"/>
</dbReference>
<name>A0AAP2URS9_CLOIN</name>
<dbReference type="Pfam" id="PF00300">
    <property type="entry name" value="His_Phos_1"/>
    <property type="match status" value="1"/>
</dbReference>
<comment type="caution">
    <text evidence="1">The sequence shown here is derived from an EMBL/GenBank/DDBJ whole genome shotgun (WGS) entry which is preliminary data.</text>
</comment>
<sequence>MGLYFVRHGQTDWNVRGKLQGRVILH</sequence>
<accession>A0AAP2URS9</accession>
<dbReference type="EMBL" id="JAKTMA010000033">
    <property type="protein sequence ID" value="MCR0234449.1"/>
    <property type="molecule type" value="Genomic_DNA"/>
</dbReference>
<gene>
    <name evidence="1" type="ORF">MKC95_16895</name>
</gene>
<organism evidence="1 2">
    <name type="scientific">Clostridium innocuum</name>
    <dbReference type="NCBI Taxonomy" id="1522"/>
    <lineage>
        <taxon>Bacteria</taxon>
        <taxon>Bacillati</taxon>
        <taxon>Bacillota</taxon>
        <taxon>Clostridia</taxon>
        <taxon>Eubacteriales</taxon>
        <taxon>Clostridiaceae</taxon>
        <taxon>Clostridium</taxon>
    </lineage>
</organism>
<dbReference type="SUPFAM" id="SSF53254">
    <property type="entry name" value="Phosphoglycerate mutase-like"/>
    <property type="match status" value="1"/>
</dbReference>